<reference evidence="12" key="1">
    <citation type="submission" date="2025-08" db="UniProtKB">
        <authorList>
            <consortium name="RefSeq"/>
        </authorList>
    </citation>
    <scope>IDENTIFICATION</scope>
</reference>
<keyword evidence="3" id="KW-0999">Mitochondrion inner membrane</keyword>
<dbReference type="AlphaFoldDB" id="A0A6J2VF76"/>
<keyword evidence="6" id="KW-0472">Membrane</keyword>
<evidence type="ECO:0000256" key="9">
    <source>
        <dbReference type="ARBA" id="ARBA00065339"/>
    </source>
</evidence>
<keyword evidence="5" id="KW-0496">Mitochondrion</keyword>
<keyword evidence="11" id="KW-1185">Reference proteome</keyword>
<dbReference type="Gene3D" id="3.30.2180.10">
    <property type="entry name" value="ATP12-like"/>
    <property type="match status" value="1"/>
</dbReference>
<comment type="similarity">
    <text evidence="2">Belongs to the ATP12 family.</text>
</comment>
<comment type="subunit">
    <text evidence="9">Interacts with ATP5F1B; involved in the assembly of the F1 component of the mitochondrial ATP synthase (ATPase). Interacts with FMC1.</text>
</comment>
<accession>A0A6J2VF76</accession>
<gene>
    <name evidence="12" type="primary">atpaf2</name>
</gene>
<protein>
    <recommendedName>
        <fullName evidence="10">ATP synthase mitochondrial F1 complex assembly factor 2</fullName>
    </recommendedName>
</protein>
<dbReference type="GeneID" id="115813075"/>
<evidence type="ECO:0000256" key="6">
    <source>
        <dbReference type="ARBA" id="ARBA00023136"/>
    </source>
</evidence>
<comment type="subcellular location">
    <subcellularLocation>
        <location evidence="1">Mitochondrion inner membrane</location>
        <topology evidence="1">Peripheral membrane protein</topology>
    </subcellularLocation>
</comment>
<evidence type="ECO:0000256" key="2">
    <source>
        <dbReference type="ARBA" id="ARBA00008231"/>
    </source>
</evidence>
<proteinExistence type="inferred from homology"/>
<evidence type="ECO:0000313" key="12">
    <source>
        <dbReference type="RefSeq" id="XP_030631525.1"/>
    </source>
</evidence>
<evidence type="ECO:0000256" key="10">
    <source>
        <dbReference type="ARBA" id="ARBA00072488"/>
    </source>
</evidence>
<dbReference type="SUPFAM" id="SSF160909">
    <property type="entry name" value="ATP12-like"/>
    <property type="match status" value="1"/>
</dbReference>
<dbReference type="InParanoid" id="A0A6J2VF76"/>
<dbReference type="Proteomes" id="UP000504632">
    <property type="component" value="Chromosome 5"/>
</dbReference>
<dbReference type="GO" id="GO:0005743">
    <property type="term" value="C:mitochondrial inner membrane"/>
    <property type="evidence" value="ECO:0007669"/>
    <property type="project" value="UniProtKB-SubCell"/>
</dbReference>
<evidence type="ECO:0000256" key="7">
    <source>
        <dbReference type="ARBA" id="ARBA00023186"/>
    </source>
</evidence>
<dbReference type="OrthoDB" id="5673at2759"/>
<dbReference type="PANTHER" id="PTHR21013:SF10">
    <property type="entry name" value="ATP SYNTHASE MITOCHONDRIAL F1 COMPLEX ASSEMBLY FACTOR 2"/>
    <property type="match status" value="1"/>
</dbReference>
<evidence type="ECO:0000256" key="3">
    <source>
        <dbReference type="ARBA" id="ARBA00022792"/>
    </source>
</evidence>
<dbReference type="FunFam" id="3.30.2180.10:FF:000001">
    <property type="entry name" value="ATP synthase mitochondrial F1 complex assembly factor 2"/>
    <property type="match status" value="1"/>
</dbReference>
<dbReference type="Gene3D" id="1.10.3580.10">
    <property type="entry name" value="ATP12 ATPase"/>
    <property type="match status" value="1"/>
</dbReference>
<dbReference type="CTD" id="91647"/>
<dbReference type="FunFam" id="1.10.3580.10:FF:000001">
    <property type="entry name" value="ATP synthase mitochondrial F1 complex assembly factor 2"/>
    <property type="match status" value="1"/>
</dbReference>
<keyword evidence="4" id="KW-0809">Transit peptide</keyword>
<organism evidence="11 12">
    <name type="scientific">Chanos chanos</name>
    <name type="common">Milkfish</name>
    <name type="synonym">Mugil chanos</name>
    <dbReference type="NCBI Taxonomy" id="29144"/>
    <lineage>
        <taxon>Eukaryota</taxon>
        <taxon>Metazoa</taxon>
        <taxon>Chordata</taxon>
        <taxon>Craniata</taxon>
        <taxon>Vertebrata</taxon>
        <taxon>Euteleostomi</taxon>
        <taxon>Actinopterygii</taxon>
        <taxon>Neopterygii</taxon>
        <taxon>Teleostei</taxon>
        <taxon>Ostariophysi</taxon>
        <taxon>Gonorynchiformes</taxon>
        <taxon>Chanidae</taxon>
        <taxon>Chanos</taxon>
    </lineage>
</organism>
<dbReference type="Pfam" id="PF07542">
    <property type="entry name" value="ATP12"/>
    <property type="match status" value="1"/>
</dbReference>
<dbReference type="InterPro" id="IPR011419">
    <property type="entry name" value="ATP12_ATP_synth-F1-assembly"/>
</dbReference>
<evidence type="ECO:0000256" key="8">
    <source>
        <dbReference type="ARBA" id="ARBA00054849"/>
    </source>
</evidence>
<dbReference type="RefSeq" id="XP_030631525.1">
    <property type="nucleotide sequence ID" value="XM_030775665.1"/>
</dbReference>
<dbReference type="FunCoup" id="A0A6J2VF76">
    <property type="interactions" value="1836"/>
</dbReference>
<evidence type="ECO:0000256" key="4">
    <source>
        <dbReference type="ARBA" id="ARBA00022946"/>
    </source>
</evidence>
<evidence type="ECO:0000313" key="11">
    <source>
        <dbReference type="Proteomes" id="UP000504632"/>
    </source>
</evidence>
<evidence type="ECO:0000256" key="1">
    <source>
        <dbReference type="ARBA" id="ARBA00004637"/>
    </source>
</evidence>
<dbReference type="InterPro" id="IPR023335">
    <property type="entry name" value="ATP12_ortho_dom_sf"/>
</dbReference>
<evidence type="ECO:0000256" key="5">
    <source>
        <dbReference type="ARBA" id="ARBA00023128"/>
    </source>
</evidence>
<dbReference type="GO" id="GO:0033615">
    <property type="term" value="P:mitochondrial proton-transporting ATP synthase complex assembly"/>
    <property type="evidence" value="ECO:0007669"/>
    <property type="project" value="TreeGrafter"/>
</dbReference>
<comment type="function">
    <text evidence="8">Plays a role in the assembly of the F1 component of the mitochondrial ATP synthase (ATPase).</text>
</comment>
<sequence>MLRPLFRNYSQISQALLPFASRKLRHGQGLTTHCQRANAYASATIERKKFYEDVTISQGEGGLYEINLDRRKLKTPGGKLFTVPNEALAIAVATEWDAQKDTLKFYTMHLTTLCNTALDNPTQRDKNQMITAALKFLETDTICYRVEEPPGLVDLQKNEWDPILDWIENRYNVVIGSSSSIMGPQIPEETKETFHQHLNSYNFWSLTGLEYIITQLKSVILSLGLIDRHLTVEQAVLLSRLEEEYQIKRWGNVEWAHDYDMYELRARTAAGALFVHLTSESATVKRKLLQD</sequence>
<dbReference type="InterPro" id="IPR042272">
    <property type="entry name" value="ATP12_ATP_synth-F1-assembly_N"/>
</dbReference>
<keyword evidence="7" id="KW-0143">Chaperone</keyword>
<name>A0A6J2VF76_CHACN</name>
<dbReference type="PANTHER" id="PTHR21013">
    <property type="entry name" value="ATP SYNTHASE MITOCHONDRIAL F1 COMPLEX ASSEMBLY FACTOR 2/ATP12 PROTEIN, MITOCHONDRIAL PRECURSOR"/>
    <property type="match status" value="1"/>
</dbReference>